<dbReference type="GO" id="GO:0043590">
    <property type="term" value="C:bacterial nucleoid"/>
    <property type="evidence" value="ECO:0007669"/>
    <property type="project" value="TreeGrafter"/>
</dbReference>
<dbReference type="InterPro" id="IPR007476">
    <property type="entry name" value="RdgC"/>
</dbReference>
<dbReference type="GO" id="GO:0006310">
    <property type="term" value="P:DNA recombination"/>
    <property type="evidence" value="ECO:0007669"/>
    <property type="project" value="UniProtKB-KW"/>
</dbReference>
<dbReference type="GO" id="GO:0000018">
    <property type="term" value="P:regulation of DNA recombination"/>
    <property type="evidence" value="ECO:0007669"/>
    <property type="project" value="TreeGrafter"/>
</dbReference>
<evidence type="ECO:0000256" key="1">
    <source>
        <dbReference type="ARBA" id="ARBA00004453"/>
    </source>
</evidence>
<dbReference type="STRING" id="1304275.C41B8_02962"/>
<dbReference type="Proteomes" id="UP000028302">
    <property type="component" value="Unassembled WGS sequence"/>
</dbReference>
<gene>
    <name evidence="6" type="primary">rdgC</name>
    <name evidence="6" type="ORF">C41B8_02962</name>
</gene>
<dbReference type="eggNOG" id="COG2974">
    <property type="taxonomic scope" value="Bacteria"/>
</dbReference>
<evidence type="ECO:0000256" key="5">
    <source>
        <dbReference type="ARBA" id="ARBA00023172"/>
    </source>
</evidence>
<dbReference type="PANTHER" id="PTHR38103:SF1">
    <property type="entry name" value="RECOMBINATION-ASSOCIATED PROTEIN RDGC"/>
    <property type="match status" value="1"/>
</dbReference>
<dbReference type="GO" id="GO:0003690">
    <property type="term" value="F:double-stranded DNA binding"/>
    <property type="evidence" value="ECO:0007669"/>
    <property type="project" value="TreeGrafter"/>
</dbReference>
<evidence type="ECO:0000256" key="3">
    <source>
        <dbReference type="ARBA" id="ARBA00022296"/>
    </source>
</evidence>
<evidence type="ECO:0000313" key="7">
    <source>
        <dbReference type="Proteomes" id="UP000028302"/>
    </source>
</evidence>
<evidence type="ECO:0000256" key="2">
    <source>
        <dbReference type="ARBA" id="ARBA00008657"/>
    </source>
</evidence>
<dbReference type="OrthoDB" id="5290530at2"/>
<protein>
    <recommendedName>
        <fullName evidence="3">Recombination-associated protein RdgC</fullName>
    </recommendedName>
</protein>
<sequence>MWLRNLCVFLGTDTFPWSAAELENALGEALCPECGEQTVSVGGFVPPIKGEHAMTHVVDGLAICVYQEISRVLPGPVLTEEVEERIERIQANEGRSVGRREKADIRDQAHFELLPRAFTRSKRTTCVIDLRASRVWVDASSETRAETVVTALREALGTLPVTRPEPRMNPAEELSRWVSDENALPNGFECGDRCLLESTDEVKSSVRVNAMDLQAEEIRAHLAGGMQATKLNVAVDDAIEFDLDDQLDLKRIRALDLIQDDLDSLDADDAVAELTARMALQGEALRGILDRLYTHFGVAGQAAEAAA</sequence>
<reference evidence="6 7" key="1">
    <citation type="submission" date="2013-03" db="EMBL/GenBank/DDBJ databases">
        <title>Salinisphaera hydrothermalis C41B8 Genome Sequencing.</title>
        <authorList>
            <person name="Li C."/>
            <person name="Lai Q."/>
            <person name="Shao Z."/>
        </authorList>
    </citation>
    <scope>NUCLEOTIDE SEQUENCE [LARGE SCALE GENOMIC DNA]</scope>
    <source>
        <strain evidence="6 7">C41B8</strain>
    </source>
</reference>
<proteinExistence type="inferred from homology"/>
<comment type="similarity">
    <text evidence="2">Belongs to the RdgC family.</text>
</comment>
<keyword evidence="4" id="KW-0963">Cytoplasm</keyword>
<dbReference type="NCBIfam" id="NF001464">
    <property type="entry name" value="PRK00321.1-5"/>
    <property type="match status" value="1"/>
</dbReference>
<accession>A0A084IQS2</accession>
<dbReference type="PATRIC" id="fig|1304275.5.peg.602"/>
<keyword evidence="7" id="KW-1185">Reference proteome</keyword>
<comment type="caution">
    <text evidence="6">The sequence shown here is derived from an EMBL/GenBank/DDBJ whole genome shotgun (WGS) entry which is preliminary data.</text>
</comment>
<dbReference type="AlphaFoldDB" id="A0A084IQS2"/>
<dbReference type="EMBL" id="APNK01000002">
    <property type="protein sequence ID" value="KEZ79056.1"/>
    <property type="molecule type" value="Genomic_DNA"/>
</dbReference>
<dbReference type="RefSeq" id="WP_037333666.1">
    <property type="nucleotide sequence ID" value="NZ_APNK01000002.1"/>
</dbReference>
<dbReference type="PANTHER" id="PTHR38103">
    <property type="entry name" value="RECOMBINATION-ASSOCIATED PROTEIN RDGC"/>
    <property type="match status" value="1"/>
</dbReference>
<comment type="subcellular location">
    <subcellularLocation>
        <location evidence="1">Cytoplasm</location>
        <location evidence="1">Nucleoid</location>
    </subcellularLocation>
</comment>
<keyword evidence="5" id="KW-0233">DNA recombination</keyword>
<evidence type="ECO:0000313" key="6">
    <source>
        <dbReference type="EMBL" id="KEZ79056.1"/>
    </source>
</evidence>
<dbReference type="Pfam" id="PF04381">
    <property type="entry name" value="RdgC"/>
    <property type="match status" value="1"/>
</dbReference>
<evidence type="ECO:0000256" key="4">
    <source>
        <dbReference type="ARBA" id="ARBA00022490"/>
    </source>
</evidence>
<name>A0A084IQS2_SALHC</name>
<organism evidence="6 7">
    <name type="scientific">Salinisphaera hydrothermalis (strain C41B8)</name>
    <dbReference type="NCBI Taxonomy" id="1304275"/>
    <lineage>
        <taxon>Bacteria</taxon>
        <taxon>Pseudomonadati</taxon>
        <taxon>Pseudomonadota</taxon>
        <taxon>Gammaproteobacteria</taxon>
        <taxon>Salinisphaerales</taxon>
        <taxon>Salinisphaeraceae</taxon>
        <taxon>Salinisphaera</taxon>
    </lineage>
</organism>